<keyword evidence="10" id="KW-1207">Sterol metabolism</keyword>
<evidence type="ECO:0000259" key="12">
    <source>
        <dbReference type="Pfam" id="PF08544"/>
    </source>
</evidence>
<dbReference type="PRINTS" id="PR00959">
    <property type="entry name" value="MEVGALKINASE"/>
</dbReference>
<dbReference type="Pfam" id="PF00288">
    <property type="entry name" value="GHMP_kinases_N"/>
    <property type="match status" value="1"/>
</dbReference>
<dbReference type="NCBIfam" id="TIGR00549">
    <property type="entry name" value="mevalon_kin"/>
    <property type="match status" value="1"/>
</dbReference>
<dbReference type="Proteomes" id="UP000278807">
    <property type="component" value="Unassembled WGS sequence"/>
</dbReference>
<proteinExistence type="inferred from homology"/>
<dbReference type="UniPathway" id="UPA00057">
    <property type="reaction ID" value="UER00098"/>
</dbReference>
<keyword evidence="2 10" id="KW-0444">Lipid biosynthesis</keyword>
<keyword evidence="7" id="KW-0460">Magnesium</keyword>
<dbReference type="InterPro" id="IPR036554">
    <property type="entry name" value="GHMP_kinase_C_sf"/>
</dbReference>
<evidence type="ECO:0000256" key="10">
    <source>
        <dbReference type="RuleBase" id="RU363087"/>
    </source>
</evidence>
<keyword evidence="10" id="KW-0756">Sterol biosynthesis</keyword>
<evidence type="ECO:0000313" key="15">
    <source>
        <dbReference type="WBParaSite" id="HNAJ_0000413501-mRNA-1"/>
    </source>
</evidence>
<dbReference type="OrthoDB" id="1652964at2759"/>
<name>A0A0R3TAP6_RODNA</name>
<dbReference type="GO" id="GO:0016126">
    <property type="term" value="P:sterol biosynthetic process"/>
    <property type="evidence" value="ECO:0007669"/>
    <property type="project" value="UniProtKB-KW"/>
</dbReference>
<comment type="catalytic activity">
    <reaction evidence="10">
        <text>(R)-mevalonate + ATP = (R)-5-phosphomevalonate + ADP + H(+)</text>
        <dbReference type="Rhea" id="RHEA:17065"/>
        <dbReference type="ChEBI" id="CHEBI:15378"/>
        <dbReference type="ChEBI" id="CHEBI:30616"/>
        <dbReference type="ChEBI" id="CHEBI:36464"/>
        <dbReference type="ChEBI" id="CHEBI:58146"/>
        <dbReference type="ChEBI" id="CHEBI:456216"/>
        <dbReference type="EC" id="2.7.1.36"/>
    </reaction>
</comment>
<protein>
    <recommendedName>
        <fullName evidence="10">Mevalonate kinase</fullName>
        <shortName evidence="10">MK</shortName>
        <ecNumber evidence="10">2.7.1.36</ecNumber>
    </recommendedName>
</protein>
<dbReference type="GO" id="GO:0019287">
    <property type="term" value="P:isopentenyl diphosphate biosynthetic process, mevalonate pathway"/>
    <property type="evidence" value="ECO:0007669"/>
    <property type="project" value="UniProtKB-UniPathway"/>
</dbReference>
<evidence type="ECO:0000313" key="14">
    <source>
        <dbReference type="Proteomes" id="UP000278807"/>
    </source>
</evidence>
<feature type="domain" description="GHMP kinase N-terminal" evidence="11">
    <location>
        <begin position="117"/>
        <end position="204"/>
    </location>
</feature>
<keyword evidence="6 10" id="KW-0067">ATP-binding</keyword>
<comment type="subcellular location">
    <subcellularLocation>
        <location evidence="10">Cytoplasm</location>
    </subcellularLocation>
</comment>
<gene>
    <name evidence="13" type="ORF">HNAJ_LOCUS4133</name>
</gene>
<evidence type="ECO:0000313" key="13">
    <source>
        <dbReference type="EMBL" id="VDN99992.1"/>
    </source>
</evidence>
<dbReference type="SUPFAM" id="SSF55060">
    <property type="entry name" value="GHMP Kinase, C-terminal domain"/>
    <property type="match status" value="1"/>
</dbReference>
<evidence type="ECO:0000256" key="6">
    <source>
        <dbReference type="ARBA" id="ARBA00022840"/>
    </source>
</evidence>
<reference evidence="15" key="1">
    <citation type="submission" date="2017-02" db="UniProtKB">
        <authorList>
            <consortium name="WormBaseParasite"/>
        </authorList>
    </citation>
    <scope>IDENTIFICATION</scope>
</reference>
<dbReference type="InterPro" id="IPR013750">
    <property type="entry name" value="GHMP_kinase_C_dom"/>
</dbReference>
<reference evidence="13 14" key="2">
    <citation type="submission" date="2018-11" db="EMBL/GenBank/DDBJ databases">
        <authorList>
            <consortium name="Pathogen Informatics"/>
        </authorList>
    </citation>
    <scope>NUCLEOTIDE SEQUENCE [LARGE SCALE GENOMIC DNA]</scope>
</reference>
<dbReference type="GO" id="GO:0004496">
    <property type="term" value="F:mevalonate kinase activity"/>
    <property type="evidence" value="ECO:0007669"/>
    <property type="project" value="UniProtKB-EC"/>
</dbReference>
<dbReference type="Gene3D" id="3.30.70.890">
    <property type="entry name" value="GHMP kinase, C-terminal domain"/>
    <property type="match status" value="1"/>
</dbReference>
<keyword evidence="1 10" id="KW-0963">Cytoplasm</keyword>
<dbReference type="EC" id="2.7.1.36" evidence="10"/>
<evidence type="ECO:0000256" key="9">
    <source>
        <dbReference type="ARBA" id="ARBA00029438"/>
    </source>
</evidence>
<sequence>MSISSPGKVILFGEHTVVYGCPALAAAIDSRISLKFHRISPSIRNGLLLKINFKDFTNEPLVILHSNLIVDIPRDKGDADIREYFLTLSEKLLVEQKMAKSLINSLAVFLFSFFLMRKVKEAWNLALPYEVTCSSSLPINAGLGSSGAFCSVVAAFFLHLGGEITVSTLSDSDHLRIQSFAHELEKFMHNSPSGIDTAISVSGGLLKFHRLNDKITLRQIDVVNPECLPKLIVINTGVPRSTATVVDSVRAFRQENPAVFDSVFETVQSICEVGTKILSNSLDSTSLVHLSSLFSMNHRELCRLGVSNSLLDEIVRRMEVLGFHAKLTGAGRGGCVIAIKCKELDTEDSLKVVRNTLKDLNVTVFETSLCAPGIKFTLDMNF</sequence>
<feature type="domain" description="GHMP kinase C-terminal" evidence="12">
    <location>
        <begin position="295"/>
        <end position="347"/>
    </location>
</feature>
<evidence type="ECO:0000256" key="8">
    <source>
        <dbReference type="ARBA" id="ARBA00023098"/>
    </source>
</evidence>
<dbReference type="GO" id="GO:0005829">
    <property type="term" value="C:cytosol"/>
    <property type="evidence" value="ECO:0007669"/>
    <property type="project" value="TreeGrafter"/>
</dbReference>
<keyword evidence="10" id="KW-0753">Steroid metabolism</keyword>
<evidence type="ECO:0000256" key="5">
    <source>
        <dbReference type="ARBA" id="ARBA00022777"/>
    </source>
</evidence>
<comment type="pathway">
    <text evidence="9 10">Isoprenoid biosynthesis; isopentenyl diphosphate biosynthesis via mevalonate pathway; isopentenyl diphosphate from (R)-mevalonate: step 1/3.</text>
</comment>
<evidence type="ECO:0000256" key="3">
    <source>
        <dbReference type="ARBA" id="ARBA00022679"/>
    </source>
</evidence>
<dbReference type="WBParaSite" id="HNAJ_0000413501-mRNA-1">
    <property type="protein sequence ID" value="HNAJ_0000413501-mRNA-1"/>
    <property type="gene ID" value="HNAJ_0000413501"/>
</dbReference>
<dbReference type="AlphaFoldDB" id="A0A0R3TAP6"/>
<keyword evidence="3 10" id="KW-0808">Transferase</keyword>
<keyword evidence="10" id="KW-0752">Steroid biosynthesis</keyword>
<evidence type="ECO:0000256" key="4">
    <source>
        <dbReference type="ARBA" id="ARBA00022741"/>
    </source>
</evidence>
<dbReference type="Pfam" id="PF08544">
    <property type="entry name" value="GHMP_kinases_C"/>
    <property type="match status" value="1"/>
</dbReference>
<evidence type="ECO:0000256" key="2">
    <source>
        <dbReference type="ARBA" id="ARBA00022516"/>
    </source>
</evidence>
<dbReference type="STRING" id="102285.A0A0R3TAP6"/>
<dbReference type="InterPro" id="IPR014721">
    <property type="entry name" value="Ribsml_uS5_D2-typ_fold_subgr"/>
</dbReference>
<dbReference type="InterPro" id="IPR020568">
    <property type="entry name" value="Ribosomal_Su5_D2-typ_SF"/>
</dbReference>
<keyword evidence="5 10" id="KW-0418">Kinase</keyword>
<evidence type="ECO:0000256" key="1">
    <source>
        <dbReference type="ARBA" id="ARBA00022490"/>
    </source>
</evidence>
<dbReference type="SUPFAM" id="SSF54211">
    <property type="entry name" value="Ribosomal protein S5 domain 2-like"/>
    <property type="match status" value="1"/>
</dbReference>
<dbReference type="PANTHER" id="PTHR43290">
    <property type="entry name" value="MEVALONATE KINASE"/>
    <property type="match status" value="1"/>
</dbReference>
<dbReference type="Gene3D" id="3.30.230.10">
    <property type="match status" value="1"/>
</dbReference>
<organism evidence="15">
    <name type="scientific">Rodentolepis nana</name>
    <name type="common">Dwarf tapeworm</name>
    <name type="synonym">Hymenolepis nana</name>
    <dbReference type="NCBI Taxonomy" id="102285"/>
    <lineage>
        <taxon>Eukaryota</taxon>
        <taxon>Metazoa</taxon>
        <taxon>Spiralia</taxon>
        <taxon>Lophotrochozoa</taxon>
        <taxon>Platyhelminthes</taxon>
        <taxon>Cestoda</taxon>
        <taxon>Eucestoda</taxon>
        <taxon>Cyclophyllidea</taxon>
        <taxon>Hymenolepididae</taxon>
        <taxon>Rodentolepis</taxon>
    </lineage>
</organism>
<keyword evidence="8 10" id="KW-0443">Lipid metabolism</keyword>
<comment type="similarity">
    <text evidence="10">Belongs to the GHMP kinase family. Mevalonate kinase subfamily.</text>
</comment>
<evidence type="ECO:0000256" key="7">
    <source>
        <dbReference type="ARBA" id="ARBA00022842"/>
    </source>
</evidence>
<keyword evidence="4 10" id="KW-0547">Nucleotide-binding</keyword>
<dbReference type="GO" id="GO:0005524">
    <property type="term" value="F:ATP binding"/>
    <property type="evidence" value="ECO:0007669"/>
    <property type="project" value="UniProtKB-KW"/>
</dbReference>
<keyword evidence="14" id="KW-1185">Reference proteome</keyword>
<evidence type="ECO:0000259" key="11">
    <source>
        <dbReference type="Pfam" id="PF00288"/>
    </source>
</evidence>
<dbReference type="PANTHER" id="PTHR43290:SF2">
    <property type="entry name" value="MEVALONATE KINASE"/>
    <property type="match status" value="1"/>
</dbReference>
<dbReference type="InterPro" id="IPR006205">
    <property type="entry name" value="Mev_gal_kin"/>
</dbReference>
<dbReference type="EMBL" id="UZAE01002726">
    <property type="protein sequence ID" value="VDN99992.1"/>
    <property type="molecule type" value="Genomic_DNA"/>
</dbReference>
<dbReference type="InterPro" id="IPR006204">
    <property type="entry name" value="GHMP_kinase_N_dom"/>
</dbReference>
<accession>A0A0R3TAP6</accession>